<dbReference type="SMART" id="SM00530">
    <property type="entry name" value="HTH_XRE"/>
    <property type="match status" value="1"/>
</dbReference>
<dbReference type="CDD" id="cd00093">
    <property type="entry name" value="HTH_XRE"/>
    <property type="match status" value="1"/>
</dbReference>
<feature type="compositionally biased region" description="Basic and acidic residues" evidence="1">
    <location>
        <begin position="86"/>
        <end position="97"/>
    </location>
</feature>
<dbReference type="InterPro" id="IPR010982">
    <property type="entry name" value="Lambda_DNA-bd_dom_sf"/>
</dbReference>
<reference evidence="4" key="1">
    <citation type="submission" date="2016-10" db="EMBL/GenBank/DDBJ databases">
        <authorList>
            <person name="Varghese N."/>
            <person name="Submissions S."/>
        </authorList>
    </citation>
    <scope>NUCLEOTIDE SEQUENCE [LARGE SCALE GENOMIC DNA]</scope>
    <source>
        <strain evidence="4">IBRC-M 10655</strain>
    </source>
</reference>
<dbReference type="InterPro" id="IPR001387">
    <property type="entry name" value="Cro/C1-type_HTH"/>
</dbReference>
<evidence type="ECO:0000259" key="2">
    <source>
        <dbReference type="PROSITE" id="PS50943"/>
    </source>
</evidence>
<dbReference type="PROSITE" id="PS50943">
    <property type="entry name" value="HTH_CROC1"/>
    <property type="match status" value="1"/>
</dbReference>
<protein>
    <submittedName>
        <fullName evidence="3">Transcriptional regulator, contains XRE-family HTH domain</fullName>
    </submittedName>
</protein>
<keyword evidence="4" id="KW-1185">Reference proteome</keyword>
<feature type="compositionally biased region" description="Basic and acidic residues" evidence="1">
    <location>
        <begin position="115"/>
        <end position="128"/>
    </location>
</feature>
<evidence type="ECO:0000313" key="4">
    <source>
        <dbReference type="Proteomes" id="UP000199651"/>
    </source>
</evidence>
<proteinExistence type="predicted"/>
<feature type="region of interest" description="Disordered" evidence="1">
    <location>
        <begin position="73"/>
        <end position="128"/>
    </location>
</feature>
<evidence type="ECO:0000256" key="1">
    <source>
        <dbReference type="SAM" id="MobiDB-lite"/>
    </source>
</evidence>
<organism evidence="3 4">
    <name type="scientific">Actinokineospora alba</name>
    <dbReference type="NCBI Taxonomy" id="504798"/>
    <lineage>
        <taxon>Bacteria</taxon>
        <taxon>Bacillati</taxon>
        <taxon>Actinomycetota</taxon>
        <taxon>Actinomycetes</taxon>
        <taxon>Pseudonocardiales</taxon>
        <taxon>Pseudonocardiaceae</taxon>
        <taxon>Actinokineospora</taxon>
    </lineage>
</organism>
<gene>
    <name evidence="3" type="ORF">SAMN05192558_103318</name>
</gene>
<dbReference type="AlphaFoldDB" id="A0A1H0K2X4"/>
<name>A0A1H0K2X4_9PSEU</name>
<dbReference type="SUPFAM" id="SSF47413">
    <property type="entry name" value="lambda repressor-like DNA-binding domains"/>
    <property type="match status" value="1"/>
</dbReference>
<accession>A0A1H0K2X4</accession>
<feature type="domain" description="HTH cro/C1-type" evidence="2">
    <location>
        <begin position="31"/>
        <end position="73"/>
    </location>
</feature>
<sequence length="128" mass="14150">MPTVNRPRDGSNLGEVIQTYMRAHDVTTHGEMAAILGVDRTLVSKYVSGSRRCQDVTQLRRFAVAMDVPPSTFGLVDEPDEADADDGARSDENERWKATRQTLNRNRHALSKVAADQDARNDPGRVGV</sequence>
<dbReference type="EMBL" id="FNJB01000003">
    <property type="protein sequence ID" value="SDO50395.1"/>
    <property type="molecule type" value="Genomic_DNA"/>
</dbReference>
<evidence type="ECO:0000313" key="3">
    <source>
        <dbReference type="EMBL" id="SDO50395.1"/>
    </source>
</evidence>
<dbReference type="Proteomes" id="UP000199651">
    <property type="component" value="Unassembled WGS sequence"/>
</dbReference>
<dbReference type="GO" id="GO:0003677">
    <property type="term" value="F:DNA binding"/>
    <property type="evidence" value="ECO:0007669"/>
    <property type="project" value="InterPro"/>
</dbReference>
<dbReference type="Gene3D" id="1.10.260.40">
    <property type="entry name" value="lambda repressor-like DNA-binding domains"/>
    <property type="match status" value="1"/>
</dbReference>
<dbReference type="STRING" id="504798.SAMN05421871_102731"/>